<dbReference type="PANTHER" id="PTHR33778">
    <property type="entry name" value="PROTEIN MGTC"/>
    <property type="match status" value="1"/>
</dbReference>
<proteinExistence type="inferred from homology"/>
<dbReference type="GO" id="GO:0005886">
    <property type="term" value="C:plasma membrane"/>
    <property type="evidence" value="ECO:0007669"/>
    <property type="project" value="UniProtKB-SubCell"/>
</dbReference>
<keyword evidence="6 7" id="KW-0472">Membrane</keyword>
<organism evidence="9 10">
    <name type="scientific">Candidatus Nitrospira kreftii</name>
    <dbReference type="NCBI Taxonomy" id="2652173"/>
    <lineage>
        <taxon>Bacteria</taxon>
        <taxon>Pseudomonadati</taxon>
        <taxon>Nitrospirota</taxon>
        <taxon>Nitrospiria</taxon>
        <taxon>Nitrospirales</taxon>
        <taxon>Nitrospiraceae</taxon>
        <taxon>Nitrospira</taxon>
    </lineage>
</organism>
<dbReference type="EMBL" id="CP047423">
    <property type="protein sequence ID" value="QPD04388.1"/>
    <property type="molecule type" value="Genomic_DNA"/>
</dbReference>
<dbReference type="KEGG" id="nkf:Nkreftii_002162"/>
<comment type="similarity">
    <text evidence="2">Belongs to the MgtC/SapB family.</text>
</comment>
<evidence type="ECO:0000256" key="6">
    <source>
        <dbReference type="ARBA" id="ARBA00023136"/>
    </source>
</evidence>
<evidence type="ECO:0000256" key="4">
    <source>
        <dbReference type="ARBA" id="ARBA00022692"/>
    </source>
</evidence>
<dbReference type="InterPro" id="IPR003416">
    <property type="entry name" value="MgtC/SapB/SrpB/YhiD_fam"/>
</dbReference>
<accession>A0A7S8FEJ7</accession>
<comment type="subcellular location">
    <subcellularLocation>
        <location evidence="1">Cell membrane</location>
        <topology evidence="1">Multi-pass membrane protein</topology>
    </subcellularLocation>
</comment>
<keyword evidence="3" id="KW-1003">Cell membrane</keyword>
<dbReference type="AlphaFoldDB" id="A0A7S8FEJ7"/>
<gene>
    <name evidence="9" type="ORF">Nkreftii_002162</name>
</gene>
<feature type="transmembrane region" description="Helical" evidence="7">
    <location>
        <begin position="41"/>
        <end position="59"/>
    </location>
</feature>
<evidence type="ECO:0000256" key="2">
    <source>
        <dbReference type="ARBA" id="ARBA00009298"/>
    </source>
</evidence>
<keyword evidence="4 7" id="KW-0812">Transmembrane</keyword>
<evidence type="ECO:0000256" key="7">
    <source>
        <dbReference type="SAM" id="Phobius"/>
    </source>
</evidence>
<dbReference type="PRINTS" id="PR01837">
    <property type="entry name" value="MGTCSAPBPROT"/>
</dbReference>
<feature type="transmembrane region" description="Helical" evidence="7">
    <location>
        <begin position="12"/>
        <end position="29"/>
    </location>
</feature>
<feature type="transmembrane region" description="Helical" evidence="7">
    <location>
        <begin position="79"/>
        <end position="96"/>
    </location>
</feature>
<sequence length="159" mass="16796">MVSWPDAEVWALLGLIVGAMVLGGVVGLDRELANRSAGLRTHMLVAGAAAVFVMLGEILLRGYDRGIEPDILRSDPLRLIGAVITGVSFLGAGTIIKKTGADQGDGVEGLTTAASLLMSAAIGMTIALRQFWLAIGVVGITLATLRLLRWLQEWAGWRC</sequence>
<feature type="transmembrane region" description="Helical" evidence="7">
    <location>
        <begin position="131"/>
        <end position="148"/>
    </location>
</feature>
<protein>
    <recommendedName>
        <fullName evidence="8">MgtC/SapB/SrpB/YhiD N-terminal domain-containing protein</fullName>
    </recommendedName>
</protein>
<name>A0A7S8FEJ7_9BACT</name>
<evidence type="ECO:0000256" key="1">
    <source>
        <dbReference type="ARBA" id="ARBA00004651"/>
    </source>
</evidence>
<keyword evidence="5 7" id="KW-1133">Transmembrane helix</keyword>
<feature type="domain" description="MgtC/SapB/SrpB/YhiD N-terminal" evidence="8">
    <location>
        <begin position="17"/>
        <end position="153"/>
    </location>
</feature>
<evidence type="ECO:0000259" key="8">
    <source>
        <dbReference type="Pfam" id="PF02308"/>
    </source>
</evidence>
<evidence type="ECO:0000256" key="5">
    <source>
        <dbReference type="ARBA" id="ARBA00022989"/>
    </source>
</evidence>
<evidence type="ECO:0000313" key="9">
    <source>
        <dbReference type="EMBL" id="QPD04388.1"/>
    </source>
</evidence>
<reference evidence="9 10" key="1">
    <citation type="journal article" date="2020" name="ISME J.">
        <title>Enrichment and physiological characterization of a novel comammox Nitrospira indicates ammonium inhibition of complete nitrification.</title>
        <authorList>
            <person name="Sakoula D."/>
            <person name="Koch H."/>
            <person name="Frank J."/>
            <person name="Jetten M.S.M."/>
            <person name="van Kessel M.A.H.J."/>
            <person name="Lucker S."/>
        </authorList>
    </citation>
    <scope>NUCLEOTIDE SEQUENCE [LARGE SCALE GENOMIC DNA]</scope>
    <source>
        <strain evidence="9">Comreactor17</strain>
    </source>
</reference>
<evidence type="ECO:0000256" key="3">
    <source>
        <dbReference type="ARBA" id="ARBA00022475"/>
    </source>
</evidence>
<dbReference type="PANTHER" id="PTHR33778:SF1">
    <property type="entry name" value="MAGNESIUM TRANSPORTER YHID-RELATED"/>
    <property type="match status" value="1"/>
</dbReference>
<dbReference type="Pfam" id="PF02308">
    <property type="entry name" value="MgtC"/>
    <property type="match status" value="1"/>
</dbReference>
<dbReference type="Proteomes" id="UP000593737">
    <property type="component" value="Chromosome"/>
</dbReference>
<dbReference type="InterPro" id="IPR049177">
    <property type="entry name" value="MgtC_SapB_SrpB_YhiD_N"/>
</dbReference>
<evidence type="ECO:0000313" key="10">
    <source>
        <dbReference type="Proteomes" id="UP000593737"/>
    </source>
</evidence>